<evidence type="ECO:0000313" key="2">
    <source>
        <dbReference type="EMBL" id="PPL14389.1"/>
    </source>
</evidence>
<protein>
    <submittedName>
        <fullName evidence="2">Amidohydrolase</fullName>
    </submittedName>
</protein>
<dbReference type="CDD" id="cd01300">
    <property type="entry name" value="YtcJ_like"/>
    <property type="match status" value="1"/>
</dbReference>
<dbReference type="PANTHER" id="PTHR22642:SF2">
    <property type="entry name" value="PROTEIN LONG AFTER FAR-RED 3"/>
    <property type="match status" value="1"/>
</dbReference>
<dbReference type="Gene3D" id="3.10.310.70">
    <property type="match status" value="1"/>
</dbReference>
<feature type="domain" description="Amidohydrolase 3" evidence="1">
    <location>
        <begin position="49"/>
        <end position="523"/>
    </location>
</feature>
<evidence type="ECO:0000259" key="1">
    <source>
        <dbReference type="Pfam" id="PF07969"/>
    </source>
</evidence>
<dbReference type="RefSeq" id="WP_104477614.1">
    <property type="nucleotide sequence ID" value="NZ_MPZN01000096.1"/>
</dbReference>
<name>A0ABX5AQT7_9MICO</name>
<dbReference type="Pfam" id="PF07969">
    <property type="entry name" value="Amidohydro_3"/>
    <property type="match status" value="1"/>
</dbReference>
<dbReference type="Gene3D" id="3.20.20.140">
    <property type="entry name" value="Metal-dependent hydrolases"/>
    <property type="match status" value="1"/>
</dbReference>
<dbReference type="SUPFAM" id="SSF51338">
    <property type="entry name" value="Composite domain of metallo-dependent hydrolases"/>
    <property type="match status" value="1"/>
</dbReference>
<dbReference type="PANTHER" id="PTHR22642">
    <property type="entry name" value="IMIDAZOLONEPROPIONASE"/>
    <property type="match status" value="1"/>
</dbReference>
<dbReference type="EMBL" id="MPZN01000096">
    <property type="protein sequence ID" value="PPL14389.1"/>
    <property type="molecule type" value="Genomic_DNA"/>
</dbReference>
<comment type="caution">
    <text evidence="2">The sequence shown here is derived from an EMBL/GenBank/DDBJ whole genome shotgun (WGS) entry which is preliminary data.</text>
</comment>
<dbReference type="InterPro" id="IPR011059">
    <property type="entry name" value="Metal-dep_hydrolase_composite"/>
</dbReference>
<dbReference type="InterPro" id="IPR013108">
    <property type="entry name" value="Amidohydro_3"/>
</dbReference>
<dbReference type="SUPFAM" id="SSF51556">
    <property type="entry name" value="Metallo-dependent hydrolases"/>
    <property type="match status" value="1"/>
</dbReference>
<organism evidence="2 3">
    <name type="scientific">Microterricola pindariensis</name>
    <dbReference type="NCBI Taxonomy" id="478010"/>
    <lineage>
        <taxon>Bacteria</taxon>
        <taxon>Bacillati</taxon>
        <taxon>Actinomycetota</taxon>
        <taxon>Actinomycetes</taxon>
        <taxon>Micrococcales</taxon>
        <taxon>Microbacteriaceae</taxon>
        <taxon>Microterricola</taxon>
    </lineage>
</organism>
<dbReference type="InterPro" id="IPR033932">
    <property type="entry name" value="YtcJ-like"/>
</dbReference>
<dbReference type="InterPro" id="IPR032466">
    <property type="entry name" value="Metal_Hydrolase"/>
</dbReference>
<dbReference type="Gene3D" id="2.30.40.10">
    <property type="entry name" value="Urease, subunit C, domain 1"/>
    <property type="match status" value="1"/>
</dbReference>
<accession>A0ABX5AQT7</accession>
<reference evidence="2 3" key="1">
    <citation type="journal article" date="2008" name="Int. J. Syst. Evol. Microbiol.">
        <title>Leifsonia pindariensis sp. nov., isolated from the Pindari glacier of the Indian Himalayas, and emended description of the genus Leifsonia.</title>
        <authorList>
            <person name="Reddy G.S."/>
            <person name="Prabagaran S.R."/>
            <person name="Shivaji S."/>
        </authorList>
    </citation>
    <scope>NUCLEOTIDE SEQUENCE [LARGE SCALE GENOMIC DNA]</scope>
    <source>
        <strain evidence="2 3">PON 10</strain>
    </source>
</reference>
<sequence>MVATLFRHPQIHTMVGDSAPTEAIFVVDGVIAATGEEAVALAEAQADVEIVDLDGAAVIPGFIDAHIHTGAIARELDALNLRGCTSLAEALERVSRYVATREPGTFIVGGRWDSNAWDVPVQPDRAALDAVSNGCLIALPSVDGHTMWANSLALEAVGYTRDTPDPVGGEIVRDADGEPTGILRESARYPLRDLQNDVSAAELLPQLKRAQAHLLSLGLTGVHDIDAEDVREAYLQMQADGDLHMRVHKMIPLEHLDAAIAEGRYTGQGDEWFTTGPVKIFSDGALGSHTSHMGEDFAGQEGNHGVEIVAYPELVALAQKAASAGIAVATHAIGDEANHLVLNAYEEIRATSAEHGLRNRIEHSQHIRHADIPRFAALGVLPSLQPTHCTSDIPIADALLAGRELGNYAWRSLTESSAQLVFGSDAPIEDPTPMHGIHAAVTRQSSSGEPAGGWEPEERLTVAEAISAYTYGGAYAAGQEHAVGRLAPGQFADFIVLDADPFAVEPEALRGITVLSTVVGGAVRFQR</sequence>
<keyword evidence="3" id="KW-1185">Reference proteome</keyword>
<evidence type="ECO:0000313" key="3">
    <source>
        <dbReference type="Proteomes" id="UP000237755"/>
    </source>
</evidence>
<proteinExistence type="predicted"/>
<gene>
    <name evidence="2" type="ORF">GY24_16415</name>
</gene>
<dbReference type="Proteomes" id="UP000237755">
    <property type="component" value="Unassembled WGS sequence"/>
</dbReference>